<accession>A0A2R8C776</accession>
<dbReference type="InterPro" id="IPR018060">
    <property type="entry name" value="HTH_AraC"/>
</dbReference>
<name>A0A2R8C776_9RHOB</name>
<feature type="compositionally biased region" description="Basic and acidic residues" evidence="4">
    <location>
        <begin position="323"/>
        <end position="334"/>
    </location>
</feature>
<dbReference type="RefSeq" id="WP_108786615.1">
    <property type="nucleotide sequence ID" value="NZ_ONZG01000004.1"/>
</dbReference>
<evidence type="ECO:0000313" key="7">
    <source>
        <dbReference type="Proteomes" id="UP000244898"/>
    </source>
</evidence>
<dbReference type="GO" id="GO:0003700">
    <property type="term" value="F:DNA-binding transcription factor activity"/>
    <property type="evidence" value="ECO:0007669"/>
    <property type="project" value="InterPro"/>
</dbReference>
<dbReference type="InterPro" id="IPR009057">
    <property type="entry name" value="Homeodomain-like_sf"/>
</dbReference>
<evidence type="ECO:0000313" key="6">
    <source>
        <dbReference type="EMBL" id="SPJ28297.1"/>
    </source>
</evidence>
<dbReference type="AlphaFoldDB" id="A0A2R8C776"/>
<dbReference type="EMBL" id="ONZG01000004">
    <property type="protein sequence ID" value="SPJ28297.1"/>
    <property type="molecule type" value="Genomic_DNA"/>
</dbReference>
<dbReference type="OrthoDB" id="9805730at2"/>
<dbReference type="InterPro" id="IPR018062">
    <property type="entry name" value="HTH_AraC-typ_CS"/>
</dbReference>
<dbReference type="PROSITE" id="PS01124">
    <property type="entry name" value="HTH_ARAC_FAMILY_2"/>
    <property type="match status" value="1"/>
</dbReference>
<dbReference type="PRINTS" id="PR00032">
    <property type="entry name" value="HTHARAC"/>
</dbReference>
<dbReference type="PROSITE" id="PS00041">
    <property type="entry name" value="HTH_ARAC_FAMILY_1"/>
    <property type="match status" value="1"/>
</dbReference>
<evidence type="ECO:0000256" key="4">
    <source>
        <dbReference type="SAM" id="MobiDB-lite"/>
    </source>
</evidence>
<keyword evidence="7" id="KW-1185">Reference proteome</keyword>
<evidence type="ECO:0000256" key="2">
    <source>
        <dbReference type="ARBA" id="ARBA00023125"/>
    </source>
</evidence>
<keyword evidence="1" id="KW-0805">Transcription regulation</keyword>
<dbReference type="Pfam" id="PF12625">
    <property type="entry name" value="Arabinose_bd"/>
    <property type="match status" value="1"/>
</dbReference>
<evidence type="ECO:0000256" key="1">
    <source>
        <dbReference type="ARBA" id="ARBA00023015"/>
    </source>
</evidence>
<evidence type="ECO:0000259" key="5">
    <source>
        <dbReference type="PROSITE" id="PS01124"/>
    </source>
</evidence>
<feature type="region of interest" description="Disordered" evidence="4">
    <location>
        <begin position="312"/>
        <end position="334"/>
    </location>
</feature>
<reference evidence="7" key="1">
    <citation type="submission" date="2018-03" db="EMBL/GenBank/DDBJ databases">
        <authorList>
            <person name="Rodrigo-Torres L."/>
            <person name="Arahal R. D."/>
            <person name="Lucena T."/>
        </authorList>
    </citation>
    <scope>NUCLEOTIDE SEQUENCE [LARGE SCALE GENOMIC DNA]</scope>
    <source>
        <strain evidence="7">CECT 7615</strain>
    </source>
</reference>
<dbReference type="InterPro" id="IPR032687">
    <property type="entry name" value="AraC-type_N"/>
</dbReference>
<dbReference type="Gene3D" id="1.10.10.60">
    <property type="entry name" value="Homeodomain-like"/>
    <property type="match status" value="1"/>
</dbReference>
<evidence type="ECO:0000256" key="3">
    <source>
        <dbReference type="ARBA" id="ARBA00023163"/>
    </source>
</evidence>
<sequence length="334" mass="36743">MPRTQDGFIRLVLVQPFVEHIERSGADPRPALATLGLSKQMLRNPNATVHAEIIYGLCNALAEQSEIPHLGCEVGQQFDLSIWPPIAAAAKASGKVGGFLANYLMQVPQESSSVKHTLIVEADRASYGVSRLVRTENPPRQVDGFGIAMHLRLLKTAMGPTWMAQDVLVETAYPEAVPRGFMGVRLARVENPTLTISFPPEWLNTDLKLRAKAETSPPATDEPDMSIVAALRSAARPLLWKGKLTSQDLARALGLGQRRLEAALRLHRTTPAREVKRLKIEVAQEALADEELSIGDVGLRLGYSDQSHFARFFRSQTGQSPQEFRRSLDPSDDA</sequence>
<protein>
    <submittedName>
        <fullName evidence="6">Transcriptional activator NphR</fullName>
    </submittedName>
</protein>
<keyword evidence="2" id="KW-0238">DNA-binding</keyword>
<gene>
    <name evidence="6" type="primary">nphR</name>
    <name evidence="6" type="ORF">TRM7615_01795</name>
</gene>
<feature type="domain" description="HTH araC/xylS-type" evidence="5">
    <location>
        <begin position="243"/>
        <end position="327"/>
    </location>
</feature>
<dbReference type="SUPFAM" id="SSF46689">
    <property type="entry name" value="Homeodomain-like"/>
    <property type="match status" value="1"/>
</dbReference>
<dbReference type="GO" id="GO:0000976">
    <property type="term" value="F:transcription cis-regulatory region binding"/>
    <property type="evidence" value="ECO:0007669"/>
    <property type="project" value="TreeGrafter"/>
</dbReference>
<dbReference type="Proteomes" id="UP000244898">
    <property type="component" value="Unassembled WGS sequence"/>
</dbReference>
<dbReference type="Pfam" id="PF12833">
    <property type="entry name" value="HTH_18"/>
    <property type="match status" value="1"/>
</dbReference>
<dbReference type="SMART" id="SM00342">
    <property type="entry name" value="HTH_ARAC"/>
    <property type="match status" value="1"/>
</dbReference>
<dbReference type="PANTHER" id="PTHR47894:SF1">
    <property type="entry name" value="HTH-TYPE TRANSCRIPTIONAL REGULATOR VQSM"/>
    <property type="match status" value="1"/>
</dbReference>
<dbReference type="PANTHER" id="PTHR47894">
    <property type="entry name" value="HTH-TYPE TRANSCRIPTIONAL REGULATOR GADX"/>
    <property type="match status" value="1"/>
</dbReference>
<keyword evidence="3" id="KW-0804">Transcription</keyword>
<dbReference type="GO" id="GO:0005829">
    <property type="term" value="C:cytosol"/>
    <property type="evidence" value="ECO:0007669"/>
    <property type="project" value="TreeGrafter"/>
</dbReference>
<proteinExistence type="predicted"/>
<organism evidence="6 7">
    <name type="scientific">Falsiruegeria mediterranea M17</name>
    <dbReference type="NCBI Taxonomy" id="1200281"/>
    <lineage>
        <taxon>Bacteria</taxon>
        <taxon>Pseudomonadati</taxon>
        <taxon>Pseudomonadota</taxon>
        <taxon>Alphaproteobacteria</taxon>
        <taxon>Rhodobacterales</taxon>
        <taxon>Roseobacteraceae</taxon>
        <taxon>Falsiruegeria</taxon>
    </lineage>
</organism>
<dbReference type="InterPro" id="IPR020449">
    <property type="entry name" value="Tscrpt_reg_AraC-type_HTH"/>
</dbReference>